<evidence type="ECO:0000256" key="1">
    <source>
        <dbReference type="SAM" id="MobiDB-lite"/>
    </source>
</evidence>
<dbReference type="AlphaFoldDB" id="A0A645IZA5"/>
<reference evidence="2" key="1">
    <citation type="submission" date="2019-08" db="EMBL/GenBank/DDBJ databases">
        <authorList>
            <person name="Kucharzyk K."/>
            <person name="Murdoch R.W."/>
            <person name="Higgins S."/>
            <person name="Loffler F."/>
        </authorList>
    </citation>
    <scope>NUCLEOTIDE SEQUENCE</scope>
</reference>
<evidence type="ECO:0000313" key="2">
    <source>
        <dbReference type="EMBL" id="MPN56758.1"/>
    </source>
</evidence>
<comment type="caution">
    <text evidence="2">The sequence shown here is derived from an EMBL/GenBank/DDBJ whole genome shotgun (WGS) entry which is preliminary data.</text>
</comment>
<name>A0A645IZA5_9ZZZZ</name>
<accession>A0A645IZA5</accession>
<organism evidence="2">
    <name type="scientific">bioreactor metagenome</name>
    <dbReference type="NCBI Taxonomy" id="1076179"/>
    <lineage>
        <taxon>unclassified sequences</taxon>
        <taxon>metagenomes</taxon>
        <taxon>ecological metagenomes</taxon>
    </lineage>
</organism>
<sequence>MQHDAQQIAGQRRGGALGSGRRCRRVGLQFAEALDFGLGKAAGLSQTLDQLQAEQRRRQLEQQGLGFVDQAGFAF</sequence>
<protein>
    <submittedName>
        <fullName evidence="2">Uncharacterized protein</fullName>
    </submittedName>
</protein>
<dbReference type="EMBL" id="VSSQ01127470">
    <property type="protein sequence ID" value="MPN56758.1"/>
    <property type="molecule type" value="Genomic_DNA"/>
</dbReference>
<gene>
    <name evidence="2" type="ORF">SDC9_204450</name>
</gene>
<proteinExistence type="predicted"/>
<feature type="region of interest" description="Disordered" evidence="1">
    <location>
        <begin position="1"/>
        <end position="20"/>
    </location>
</feature>